<keyword evidence="1" id="KW-0812">Transmembrane</keyword>
<organism evidence="2 3">
    <name type="scientific">Brassica cretica</name>
    <name type="common">Mustard</name>
    <dbReference type="NCBI Taxonomy" id="69181"/>
    <lineage>
        <taxon>Eukaryota</taxon>
        <taxon>Viridiplantae</taxon>
        <taxon>Streptophyta</taxon>
        <taxon>Embryophyta</taxon>
        <taxon>Tracheophyta</taxon>
        <taxon>Spermatophyta</taxon>
        <taxon>Magnoliopsida</taxon>
        <taxon>eudicotyledons</taxon>
        <taxon>Gunneridae</taxon>
        <taxon>Pentapetalae</taxon>
        <taxon>rosids</taxon>
        <taxon>malvids</taxon>
        <taxon>Brassicales</taxon>
        <taxon>Brassicaceae</taxon>
        <taxon>Brassiceae</taxon>
        <taxon>Brassica</taxon>
    </lineage>
</organism>
<feature type="transmembrane region" description="Helical" evidence="1">
    <location>
        <begin position="104"/>
        <end position="121"/>
    </location>
</feature>
<reference evidence="2" key="1">
    <citation type="submission" date="2019-12" db="EMBL/GenBank/DDBJ databases">
        <title>Genome sequencing and annotation of Brassica cretica.</title>
        <authorList>
            <person name="Studholme D.J."/>
            <person name="Sarris P.F."/>
        </authorList>
    </citation>
    <scope>NUCLEOTIDE SEQUENCE</scope>
    <source>
        <strain evidence="2">PFS-001/15</strain>
        <tissue evidence="2">Leaf</tissue>
    </source>
</reference>
<dbReference type="EMBL" id="QGKW02000007">
    <property type="protein sequence ID" value="KAF2620346.1"/>
    <property type="molecule type" value="Genomic_DNA"/>
</dbReference>
<protein>
    <submittedName>
        <fullName evidence="2">Uncharacterized protein</fullName>
    </submittedName>
</protein>
<keyword evidence="1" id="KW-0472">Membrane</keyword>
<keyword evidence="1" id="KW-1133">Transmembrane helix</keyword>
<accession>A0A8S9MS84</accession>
<proteinExistence type="predicted"/>
<sequence>MLRLAAGGRGRKWTGIENGKEASSVSFISFWLYSFCIFGMSIYQHSDVLKNLFCVGTSWYLFYFNSKKAAYVISIQLTAYTGILNVIEYMGSSIPIALYNNQELIVTASSALMLYVMASYYR</sequence>
<dbReference type="Proteomes" id="UP000712281">
    <property type="component" value="Unassembled WGS sequence"/>
</dbReference>
<evidence type="ECO:0000256" key="1">
    <source>
        <dbReference type="SAM" id="Phobius"/>
    </source>
</evidence>
<evidence type="ECO:0000313" key="2">
    <source>
        <dbReference type="EMBL" id="KAF2620346.1"/>
    </source>
</evidence>
<gene>
    <name evidence="2" type="ORF">F2Q68_00040518</name>
</gene>
<dbReference type="AlphaFoldDB" id="A0A8S9MS84"/>
<comment type="caution">
    <text evidence="2">The sequence shown here is derived from an EMBL/GenBank/DDBJ whole genome shotgun (WGS) entry which is preliminary data.</text>
</comment>
<feature type="transmembrane region" description="Helical" evidence="1">
    <location>
        <begin position="77"/>
        <end position="98"/>
    </location>
</feature>
<evidence type="ECO:0000313" key="3">
    <source>
        <dbReference type="Proteomes" id="UP000712281"/>
    </source>
</evidence>
<feature type="transmembrane region" description="Helical" evidence="1">
    <location>
        <begin position="21"/>
        <end position="42"/>
    </location>
</feature>
<name>A0A8S9MS84_BRACR</name>